<keyword evidence="5" id="KW-1185">Reference proteome</keyword>
<gene>
    <name evidence="4" type="ordered locus">AALP_Aa5g227000</name>
</gene>
<evidence type="ECO:0000313" key="5">
    <source>
        <dbReference type="Proteomes" id="UP000029120"/>
    </source>
</evidence>
<evidence type="ECO:0000313" key="4">
    <source>
        <dbReference type="EMBL" id="KFK35044.1"/>
    </source>
</evidence>
<sequence>MVNESNNKFTWVIKNFSFLQCDIIYSEEFVIGGCKWRLMAFPKGNNTANHLSLFLSVANAKYLSFGWKRHAKFSFTVVNQISEQLSLVIELKEHWFDQKISDWGIARVIDLGKLKSKRGFLVNNEVKIVVEIDVLQVISKLDVPEAETQPLKKIKLEERIYVYGLHVLPSQVKFVSRVFKKYPDIAAQLRAKKEPLRSSCLSVFLGLIETLCKSLQELSNDSLVEADNSLNYLKCSGIKVDWFEKKVEEVKENKKEERIGVARTQEVEETLKIFKQKYSDKEALLEKEKVEVKDLKQKCSDMEALMEKEKVELKDLKQKCAVIEVLLEKEKAKLLAARAPPLTLDDD</sequence>
<keyword evidence="1 2" id="KW-0175">Coiled coil</keyword>
<dbReference type="eggNOG" id="KOG1987">
    <property type="taxonomic scope" value="Eukaryota"/>
</dbReference>
<organism evidence="4 5">
    <name type="scientific">Arabis alpina</name>
    <name type="common">Alpine rock-cress</name>
    <dbReference type="NCBI Taxonomy" id="50452"/>
    <lineage>
        <taxon>Eukaryota</taxon>
        <taxon>Viridiplantae</taxon>
        <taxon>Streptophyta</taxon>
        <taxon>Embryophyta</taxon>
        <taxon>Tracheophyta</taxon>
        <taxon>Spermatophyta</taxon>
        <taxon>Magnoliopsida</taxon>
        <taxon>eudicotyledons</taxon>
        <taxon>Gunneridae</taxon>
        <taxon>Pentapetalae</taxon>
        <taxon>rosids</taxon>
        <taxon>malvids</taxon>
        <taxon>Brassicales</taxon>
        <taxon>Brassicaceae</taxon>
        <taxon>Arabideae</taxon>
        <taxon>Arabis</taxon>
    </lineage>
</organism>
<proteinExistence type="predicted"/>
<dbReference type="PANTHER" id="PTHR46236">
    <property type="entry name" value="TRAF-LIKE SUPERFAMILY PROTEIN"/>
    <property type="match status" value="1"/>
</dbReference>
<dbReference type="Pfam" id="PF22486">
    <property type="entry name" value="MATH_2"/>
    <property type="match status" value="1"/>
</dbReference>
<dbReference type="Proteomes" id="UP000029120">
    <property type="component" value="Chromosome 5"/>
</dbReference>
<dbReference type="OrthoDB" id="289038at2759"/>
<dbReference type="EMBL" id="CM002873">
    <property type="protein sequence ID" value="KFK35044.1"/>
    <property type="molecule type" value="Genomic_DNA"/>
</dbReference>
<dbReference type="PANTHER" id="PTHR46236:SF11">
    <property type="entry name" value="TRAF-LIKE SUPERFAMILY PROTEIN"/>
    <property type="match status" value="1"/>
</dbReference>
<evidence type="ECO:0000256" key="2">
    <source>
        <dbReference type="SAM" id="Coils"/>
    </source>
</evidence>
<protein>
    <recommendedName>
        <fullName evidence="3">MATH domain-containing protein</fullName>
    </recommendedName>
</protein>
<feature type="domain" description="MATH" evidence="3">
    <location>
        <begin position="6"/>
        <end position="132"/>
    </location>
</feature>
<dbReference type="Gramene" id="KFK35044">
    <property type="protein sequence ID" value="KFK35044"/>
    <property type="gene ID" value="AALP_AA5G227000"/>
</dbReference>
<dbReference type="InterPro" id="IPR002083">
    <property type="entry name" value="MATH/TRAF_dom"/>
</dbReference>
<evidence type="ECO:0000259" key="3">
    <source>
        <dbReference type="PROSITE" id="PS50144"/>
    </source>
</evidence>
<dbReference type="Gene3D" id="2.60.210.10">
    <property type="entry name" value="Apoptosis, Tumor Necrosis Factor Receptor Associated Protein 2, Chain A"/>
    <property type="match status" value="1"/>
</dbReference>
<dbReference type="CDD" id="cd00121">
    <property type="entry name" value="MATH"/>
    <property type="match status" value="1"/>
</dbReference>
<dbReference type="SMART" id="SM00061">
    <property type="entry name" value="MATH"/>
    <property type="match status" value="1"/>
</dbReference>
<dbReference type="SUPFAM" id="SSF49599">
    <property type="entry name" value="TRAF domain-like"/>
    <property type="match status" value="1"/>
</dbReference>
<dbReference type="AlphaFoldDB" id="A0A087GYU2"/>
<feature type="coiled-coil region" evidence="2">
    <location>
        <begin position="278"/>
        <end position="333"/>
    </location>
</feature>
<reference evidence="5" key="1">
    <citation type="journal article" date="2015" name="Nat. Plants">
        <title>Genome expansion of Arabis alpina linked with retrotransposition and reduced symmetric DNA methylation.</title>
        <authorList>
            <person name="Willing E.M."/>
            <person name="Rawat V."/>
            <person name="Mandakova T."/>
            <person name="Maumus F."/>
            <person name="James G.V."/>
            <person name="Nordstroem K.J."/>
            <person name="Becker C."/>
            <person name="Warthmann N."/>
            <person name="Chica C."/>
            <person name="Szarzynska B."/>
            <person name="Zytnicki M."/>
            <person name="Albani M.C."/>
            <person name="Kiefer C."/>
            <person name="Bergonzi S."/>
            <person name="Castaings L."/>
            <person name="Mateos J.L."/>
            <person name="Berns M.C."/>
            <person name="Bujdoso N."/>
            <person name="Piofczyk T."/>
            <person name="de Lorenzo L."/>
            <person name="Barrero-Sicilia C."/>
            <person name="Mateos I."/>
            <person name="Piednoel M."/>
            <person name="Hagmann J."/>
            <person name="Chen-Min-Tao R."/>
            <person name="Iglesias-Fernandez R."/>
            <person name="Schuster S.C."/>
            <person name="Alonso-Blanco C."/>
            <person name="Roudier F."/>
            <person name="Carbonero P."/>
            <person name="Paz-Ares J."/>
            <person name="Davis S.J."/>
            <person name="Pecinka A."/>
            <person name="Quesneville H."/>
            <person name="Colot V."/>
            <person name="Lysak M.A."/>
            <person name="Weigel D."/>
            <person name="Coupland G."/>
            <person name="Schneeberger K."/>
        </authorList>
    </citation>
    <scope>NUCLEOTIDE SEQUENCE [LARGE SCALE GENOMIC DNA]</scope>
    <source>
        <strain evidence="5">cv. Pajares</strain>
    </source>
</reference>
<accession>A0A087GYU2</accession>
<dbReference type="InterPro" id="IPR050804">
    <property type="entry name" value="MCC"/>
</dbReference>
<dbReference type="InterPro" id="IPR008974">
    <property type="entry name" value="TRAF-like"/>
</dbReference>
<dbReference type="OMA" id="QKCAVIE"/>
<evidence type="ECO:0000256" key="1">
    <source>
        <dbReference type="ARBA" id="ARBA00023054"/>
    </source>
</evidence>
<dbReference type="PROSITE" id="PS50144">
    <property type="entry name" value="MATH"/>
    <property type="match status" value="1"/>
</dbReference>
<name>A0A087GYU2_ARAAL</name>